<accession>A0A3P6TBU3</accession>
<feature type="non-terminal residue" evidence="3">
    <location>
        <position position="1"/>
    </location>
</feature>
<evidence type="ECO:0000256" key="2">
    <source>
        <dbReference type="SAM" id="MobiDB-lite"/>
    </source>
</evidence>
<evidence type="ECO:0000256" key="1">
    <source>
        <dbReference type="SAM" id="Coils"/>
    </source>
</evidence>
<organism evidence="3 4">
    <name type="scientific">Onchocerca ochengi</name>
    <name type="common">Filarial nematode worm</name>
    <dbReference type="NCBI Taxonomy" id="42157"/>
    <lineage>
        <taxon>Eukaryota</taxon>
        <taxon>Metazoa</taxon>
        <taxon>Ecdysozoa</taxon>
        <taxon>Nematoda</taxon>
        <taxon>Chromadorea</taxon>
        <taxon>Rhabditida</taxon>
        <taxon>Spirurina</taxon>
        <taxon>Spiruromorpha</taxon>
        <taxon>Filarioidea</taxon>
        <taxon>Onchocercidae</taxon>
        <taxon>Onchocerca</taxon>
    </lineage>
</organism>
<feature type="coiled-coil region" evidence="1">
    <location>
        <begin position="81"/>
        <end position="134"/>
    </location>
</feature>
<dbReference type="EMBL" id="UYRW01001794">
    <property type="protein sequence ID" value="VDK80839.1"/>
    <property type="molecule type" value="Genomic_DNA"/>
</dbReference>
<sequence length="166" mass="19125">NFESLSIANSSNDVEEIKPIMDESANNTRKSCRKRKASDMSPLPNKKEPSMEMLETSAEVVPSSSEVHKQQTDFGHIDLALKTVYAEIARKELEKKTLEVETMRINLEIKKLELEGKRHDVEKKRLELQKMQRSVVRDSLTIRSSESRETLQDTLPTDQFDPEIEH</sequence>
<feature type="region of interest" description="Disordered" evidence="2">
    <location>
        <begin position="1"/>
        <end position="69"/>
    </location>
</feature>
<feature type="region of interest" description="Disordered" evidence="2">
    <location>
        <begin position="137"/>
        <end position="166"/>
    </location>
</feature>
<dbReference type="OrthoDB" id="5791247at2759"/>
<evidence type="ECO:0000313" key="3">
    <source>
        <dbReference type="EMBL" id="VDK80839.1"/>
    </source>
</evidence>
<dbReference type="Proteomes" id="UP000271087">
    <property type="component" value="Unassembled WGS sequence"/>
</dbReference>
<gene>
    <name evidence="3" type="ORF">NOO_LOCUS6085</name>
</gene>
<evidence type="ECO:0000313" key="4">
    <source>
        <dbReference type="Proteomes" id="UP000271087"/>
    </source>
</evidence>
<name>A0A3P6TBU3_ONCOC</name>
<proteinExistence type="predicted"/>
<reference evidence="3 4" key="1">
    <citation type="submission" date="2018-08" db="EMBL/GenBank/DDBJ databases">
        <authorList>
            <person name="Laetsch R D."/>
            <person name="Stevens L."/>
            <person name="Kumar S."/>
            <person name="Blaxter L. M."/>
        </authorList>
    </citation>
    <scope>NUCLEOTIDE SEQUENCE [LARGE SCALE GENOMIC DNA]</scope>
</reference>
<feature type="compositionally biased region" description="Polar residues" evidence="2">
    <location>
        <begin position="1"/>
        <end position="12"/>
    </location>
</feature>
<keyword evidence="4" id="KW-1185">Reference proteome</keyword>
<keyword evidence="1" id="KW-0175">Coiled coil</keyword>
<dbReference type="AlphaFoldDB" id="A0A3P6TBU3"/>
<protein>
    <submittedName>
        <fullName evidence="3">Uncharacterized protein</fullName>
    </submittedName>
</protein>